<proteinExistence type="predicted"/>
<dbReference type="Proteomes" id="UP000037267">
    <property type="component" value="Unassembled WGS sequence"/>
</dbReference>
<reference evidence="3" key="1">
    <citation type="submission" date="2015-07" db="EMBL/GenBank/DDBJ databases">
        <title>Draft genome sequence of the purine-degrading Gottschalkia purinilyticum DSM 1384 (formerly Clostridium purinilyticum).</title>
        <authorList>
            <person name="Poehlein A."/>
            <person name="Schiel-Bengelsdorf B."/>
            <person name="Bengelsdorf F.R."/>
            <person name="Daniel R."/>
            <person name="Duerre P."/>
        </authorList>
    </citation>
    <scope>NUCLEOTIDE SEQUENCE [LARGE SCALE GENOMIC DNA]</scope>
    <source>
        <strain evidence="3">DSM 1384</strain>
    </source>
</reference>
<keyword evidence="3" id="KW-1185">Reference proteome</keyword>
<keyword evidence="1" id="KW-0472">Membrane</keyword>
<feature type="transmembrane region" description="Helical" evidence="1">
    <location>
        <begin position="28"/>
        <end position="48"/>
    </location>
</feature>
<dbReference type="RefSeq" id="WP_131701617.1">
    <property type="nucleotide sequence ID" value="NZ_LGSS01000013.1"/>
</dbReference>
<gene>
    <name evidence="2" type="ORF">CLPU_13c00680</name>
</gene>
<name>A0A0L0W8E8_GOTPU</name>
<comment type="caution">
    <text evidence="2">The sequence shown here is derived from an EMBL/GenBank/DDBJ whole genome shotgun (WGS) entry which is preliminary data.</text>
</comment>
<keyword evidence="1" id="KW-1133">Transmembrane helix</keyword>
<feature type="transmembrane region" description="Helical" evidence="1">
    <location>
        <begin position="81"/>
        <end position="103"/>
    </location>
</feature>
<keyword evidence="1" id="KW-0812">Transmembrane</keyword>
<dbReference type="AlphaFoldDB" id="A0A0L0W8E8"/>
<accession>A0A0L0W8E8</accession>
<sequence>MIFTLMIIIEIISFGIIENKYPNRIDDLFFTIIFPLIISIFALIITIIEKDHRHILSIINMILLTHMIIMGRLIWMENFKITTISIIIMILVMPILFIVNVFRHFKNRDEDIRNYDFWIAIGSMFYILFLIELFSKYT</sequence>
<evidence type="ECO:0000313" key="2">
    <source>
        <dbReference type="EMBL" id="KNF07726.1"/>
    </source>
</evidence>
<evidence type="ECO:0000256" key="1">
    <source>
        <dbReference type="SAM" id="Phobius"/>
    </source>
</evidence>
<feature type="transmembrane region" description="Helical" evidence="1">
    <location>
        <begin position="55"/>
        <end position="75"/>
    </location>
</feature>
<evidence type="ECO:0000313" key="3">
    <source>
        <dbReference type="Proteomes" id="UP000037267"/>
    </source>
</evidence>
<organism evidence="2 3">
    <name type="scientific">Gottschalkia purinilytica</name>
    <name type="common">Clostridium purinilyticum</name>
    <dbReference type="NCBI Taxonomy" id="1503"/>
    <lineage>
        <taxon>Bacteria</taxon>
        <taxon>Bacillati</taxon>
        <taxon>Bacillota</taxon>
        <taxon>Tissierellia</taxon>
        <taxon>Tissierellales</taxon>
        <taxon>Gottschalkiaceae</taxon>
        <taxon>Gottschalkia</taxon>
    </lineage>
</organism>
<dbReference type="EMBL" id="LGSS01000013">
    <property type="protein sequence ID" value="KNF07726.1"/>
    <property type="molecule type" value="Genomic_DNA"/>
</dbReference>
<protein>
    <submittedName>
        <fullName evidence="2">Uncharacterized protein</fullName>
    </submittedName>
</protein>
<feature type="transmembrane region" description="Helical" evidence="1">
    <location>
        <begin position="115"/>
        <end position="135"/>
    </location>
</feature>